<dbReference type="RefSeq" id="WP_114207130.1">
    <property type="nucleotide sequence ID" value="NZ_CP030840.1"/>
</dbReference>
<dbReference type="CDD" id="cd01066">
    <property type="entry name" value="APP_MetAP"/>
    <property type="match status" value="1"/>
</dbReference>
<reference evidence="2 3" key="1">
    <citation type="journal article" date="2018" name="Front. Microbiol.">
        <title>Hydrolytic Capabilities as a Key to Environmental Success: Chitinolytic and Cellulolytic Acidobacteria From Acidic Sub-arctic Soils and Boreal Peatlands.</title>
        <authorList>
            <person name="Belova S.E."/>
            <person name="Ravin N.V."/>
            <person name="Pankratov T.A."/>
            <person name="Rakitin A.L."/>
            <person name="Ivanova A.A."/>
            <person name="Beletsky A.V."/>
            <person name="Mardanov A.V."/>
            <person name="Sinninghe Damste J.S."/>
            <person name="Dedysh S.N."/>
        </authorList>
    </citation>
    <scope>NUCLEOTIDE SEQUENCE [LARGE SCALE GENOMIC DNA]</scope>
    <source>
        <strain evidence="2 3">SBC82</strain>
    </source>
</reference>
<dbReference type="Gene3D" id="3.90.230.10">
    <property type="entry name" value="Creatinase/methionine aminopeptidase superfamily"/>
    <property type="match status" value="1"/>
</dbReference>
<gene>
    <name evidence="2" type="ORF">ACPOL_2416</name>
</gene>
<dbReference type="SUPFAM" id="SSF55920">
    <property type="entry name" value="Creatinase/aminopeptidase"/>
    <property type="match status" value="1"/>
</dbReference>
<evidence type="ECO:0000313" key="2">
    <source>
        <dbReference type="EMBL" id="AXC11738.1"/>
    </source>
</evidence>
<dbReference type="KEGG" id="abas:ACPOL_2416"/>
<dbReference type="PANTHER" id="PTHR46112">
    <property type="entry name" value="AMINOPEPTIDASE"/>
    <property type="match status" value="1"/>
</dbReference>
<feature type="domain" description="Peptidase M24" evidence="1">
    <location>
        <begin position="158"/>
        <end position="344"/>
    </location>
</feature>
<protein>
    <recommendedName>
        <fullName evidence="1">Peptidase M24 domain-containing protein</fullName>
    </recommendedName>
</protein>
<dbReference type="InterPro" id="IPR036005">
    <property type="entry name" value="Creatinase/aminopeptidase-like"/>
</dbReference>
<dbReference type="PANTHER" id="PTHR46112:SF2">
    <property type="entry name" value="XAA-PRO AMINOPEPTIDASE P-RELATED"/>
    <property type="match status" value="1"/>
</dbReference>
<dbReference type="AlphaFoldDB" id="A0A2Z5FXY6"/>
<dbReference type="Gene3D" id="3.40.350.10">
    <property type="entry name" value="Creatinase/prolidase N-terminal domain"/>
    <property type="match status" value="1"/>
</dbReference>
<keyword evidence="3" id="KW-1185">Reference proteome</keyword>
<dbReference type="Proteomes" id="UP000253606">
    <property type="component" value="Chromosome"/>
</dbReference>
<sequence length="383" mass="41711">MPPLTVEEPDLATEAELQAEATEKQARLAQFFEDQQIAAVLLRHSRNIAWATGGRVDARVLIPSETWATSVLLTKDGRKYYFAPKNEGPRLAAEEFAGLGFEPVLSPWYDDDCVAAAQKIVGSVEVASDIPSPGFIAVNLAPLRASLTSAEVQRYRWLGRKTAEVTAAVLQELEPGVTEFEMEALVSDGLLCEGILPSVLLMAVDDRILKFKHAVARGERLQRFGMLNLCSRKWGLAISITRFVHFGELPTELADRFGSAARVNAALLDATRAGATSAQLFKVARGAYVAEGFAGEEEFHHQGGATGYGEREWLATPSGREVVQNHQAFAWNPSIRGGKVEDTVILRDGVIESLTDTPELPIVETAVNGTKYRSAGVLIKDYS</sequence>
<accession>A0A2Z5FXY6</accession>
<proteinExistence type="predicted"/>
<dbReference type="Pfam" id="PF00557">
    <property type="entry name" value="Peptidase_M24"/>
    <property type="match status" value="1"/>
</dbReference>
<name>A0A2Z5FXY6_9BACT</name>
<dbReference type="OrthoDB" id="4850044at2"/>
<dbReference type="InterPro" id="IPR050659">
    <property type="entry name" value="Peptidase_M24B"/>
</dbReference>
<dbReference type="InterPro" id="IPR029149">
    <property type="entry name" value="Creatin/AminoP/Spt16_N"/>
</dbReference>
<dbReference type="InterPro" id="IPR000994">
    <property type="entry name" value="Pept_M24"/>
</dbReference>
<evidence type="ECO:0000313" key="3">
    <source>
        <dbReference type="Proteomes" id="UP000253606"/>
    </source>
</evidence>
<evidence type="ECO:0000259" key="1">
    <source>
        <dbReference type="Pfam" id="PF00557"/>
    </source>
</evidence>
<dbReference type="EMBL" id="CP030840">
    <property type="protein sequence ID" value="AXC11738.1"/>
    <property type="molecule type" value="Genomic_DNA"/>
</dbReference>
<organism evidence="2 3">
    <name type="scientific">Acidisarcina polymorpha</name>
    <dbReference type="NCBI Taxonomy" id="2211140"/>
    <lineage>
        <taxon>Bacteria</taxon>
        <taxon>Pseudomonadati</taxon>
        <taxon>Acidobacteriota</taxon>
        <taxon>Terriglobia</taxon>
        <taxon>Terriglobales</taxon>
        <taxon>Acidobacteriaceae</taxon>
        <taxon>Acidisarcina</taxon>
    </lineage>
</organism>